<evidence type="ECO:0000259" key="1">
    <source>
        <dbReference type="SMART" id="SM00930"/>
    </source>
</evidence>
<dbReference type="SUPFAM" id="SSF55021">
    <property type="entry name" value="ACT-like"/>
    <property type="match status" value="1"/>
</dbReference>
<dbReference type="InterPro" id="IPR045865">
    <property type="entry name" value="ACT-like_dom_sf"/>
</dbReference>
<dbReference type="Gene3D" id="3.30.70.260">
    <property type="match status" value="1"/>
</dbReference>
<protein>
    <submittedName>
        <fullName evidence="2">NIL domain protein</fullName>
        <ecNumber evidence="2">3.6.3.-</ecNumber>
    </submittedName>
</protein>
<sequence length="89" mass="10068">MAAFEYRQGDKMKSRIKLTFPQHLIKEPVIYTVAKKCDVIPNIRRARVTETIGEMILEIDGEEDKVELAIEGLREAGVDVEPVVGDIIQ</sequence>
<reference evidence="2 3" key="1">
    <citation type="submission" date="2015-02" db="EMBL/GenBank/DDBJ databases">
        <title>Single-cell genomics of uncultivated deep-branching MTB reveals a conserved set of magnetosome genes.</title>
        <authorList>
            <person name="Kolinko S."/>
            <person name="Richter M."/>
            <person name="Glockner F.O."/>
            <person name="Brachmann A."/>
            <person name="Schuler D."/>
        </authorList>
    </citation>
    <scope>NUCLEOTIDE SEQUENCE [LARGE SCALE GENOMIC DNA]</scope>
    <source>
        <strain evidence="2">TM-1</strain>
    </source>
</reference>
<proteinExistence type="predicted"/>
<keyword evidence="2" id="KW-0378">Hydrolase</keyword>
<comment type="caution">
    <text evidence="2">The sequence shown here is derived from an EMBL/GenBank/DDBJ whole genome shotgun (WGS) entry which is preliminary data.</text>
</comment>
<keyword evidence="3" id="KW-1185">Reference proteome</keyword>
<dbReference type="AlphaFoldDB" id="A0A0F3GRX6"/>
<dbReference type="EC" id="3.6.3.-" evidence="2"/>
<evidence type="ECO:0000313" key="3">
    <source>
        <dbReference type="Proteomes" id="UP000033423"/>
    </source>
</evidence>
<name>A0A0F3GRX6_9BACT</name>
<feature type="domain" description="NIL" evidence="1">
    <location>
        <begin position="12"/>
        <end position="83"/>
    </location>
</feature>
<accession>A0A0F3GRX6</accession>
<dbReference type="Pfam" id="PF09383">
    <property type="entry name" value="NIL"/>
    <property type="match status" value="1"/>
</dbReference>
<evidence type="ECO:0000313" key="2">
    <source>
        <dbReference type="EMBL" id="KJU83453.1"/>
    </source>
</evidence>
<dbReference type="SMART" id="SM00930">
    <property type="entry name" value="NIL"/>
    <property type="match status" value="1"/>
</dbReference>
<organism evidence="2 3">
    <name type="scientific">Candidatus Magnetobacterium bavaricum</name>
    <dbReference type="NCBI Taxonomy" id="29290"/>
    <lineage>
        <taxon>Bacteria</taxon>
        <taxon>Pseudomonadati</taxon>
        <taxon>Nitrospirota</taxon>
        <taxon>Thermodesulfovibrionia</taxon>
        <taxon>Thermodesulfovibrionales</taxon>
        <taxon>Candidatus Magnetobacteriaceae</taxon>
        <taxon>Candidatus Magnetobacterium</taxon>
    </lineage>
</organism>
<gene>
    <name evidence="2" type="ORF">MBAV_004353</name>
</gene>
<dbReference type="Proteomes" id="UP000033423">
    <property type="component" value="Unassembled WGS sequence"/>
</dbReference>
<dbReference type="InterPro" id="IPR018449">
    <property type="entry name" value="NIL_domain"/>
</dbReference>
<dbReference type="GO" id="GO:0016787">
    <property type="term" value="F:hydrolase activity"/>
    <property type="evidence" value="ECO:0007669"/>
    <property type="project" value="UniProtKB-KW"/>
</dbReference>
<dbReference type="EMBL" id="LACI01001889">
    <property type="protein sequence ID" value="KJU83453.1"/>
    <property type="molecule type" value="Genomic_DNA"/>
</dbReference>